<evidence type="ECO:0000313" key="1">
    <source>
        <dbReference type="EMBL" id="KAJ8005879.1"/>
    </source>
</evidence>
<accession>A0ACC2GQ72</accession>
<name>A0ACC2GQ72_DALPE</name>
<keyword evidence="2" id="KW-1185">Reference proteome</keyword>
<reference evidence="1" key="1">
    <citation type="submission" date="2021-05" db="EMBL/GenBank/DDBJ databases">
        <authorList>
            <person name="Pan Q."/>
            <person name="Jouanno E."/>
            <person name="Zahm M."/>
            <person name="Klopp C."/>
            <person name="Cabau C."/>
            <person name="Louis A."/>
            <person name="Berthelot C."/>
            <person name="Parey E."/>
            <person name="Roest Crollius H."/>
            <person name="Montfort J."/>
            <person name="Robinson-Rechavi M."/>
            <person name="Bouchez O."/>
            <person name="Lampietro C."/>
            <person name="Lopez Roques C."/>
            <person name="Donnadieu C."/>
            <person name="Postlethwait J."/>
            <person name="Bobe J."/>
            <person name="Dillon D."/>
            <person name="Chandos A."/>
            <person name="von Hippel F."/>
            <person name="Guiguen Y."/>
        </authorList>
    </citation>
    <scope>NUCLEOTIDE SEQUENCE</scope>
    <source>
        <strain evidence="1">YG-Jan2019</strain>
    </source>
</reference>
<dbReference type="Proteomes" id="UP001157502">
    <property type="component" value="Chromosome 10"/>
</dbReference>
<organism evidence="1 2">
    <name type="scientific">Dallia pectoralis</name>
    <name type="common">Alaska blackfish</name>
    <dbReference type="NCBI Taxonomy" id="75939"/>
    <lineage>
        <taxon>Eukaryota</taxon>
        <taxon>Metazoa</taxon>
        <taxon>Chordata</taxon>
        <taxon>Craniata</taxon>
        <taxon>Vertebrata</taxon>
        <taxon>Euteleostomi</taxon>
        <taxon>Actinopterygii</taxon>
        <taxon>Neopterygii</taxon>
        <taxon>Teleostei</taxon>
        <taxon>Protacanthopterygii</taxon>
        <taxon>Esociformes</taxon>
        <taxon>Umbridae</taxon>
        <taxon>Dallia</taxon>
    </lineage>
</organism>
<proteinExistence type="predicted"/>
<protein>
    <submittedName>
        <fullName evidence="1">Uncharacterized protein</fullName>
    </submittedName>
</protein>
<gene>
    <name evidence="1" type="ORF">DPEC_G00122490</name>
</gene>
<evidence type="ECO:0000313" key="2">
    <source>
        <dbReference type="Proteomes" id="UP001157502"/>
    </source>
</evidence>
<sequence>MRLHGHRWTRPRAAAELQAQFVQLRNYWGVTAHNDVPLADTALCHYARAVGGTKGVKKVRARHYPSASVRRDTVESEHACLVPAGGESDVCPVVGGNNYAGARYRRRPVRASEQGVKSGEFVPAQRTHTLGE</sequence>
<dbReference type="EMBL" id="CM055737">
    <property type="protein sequence ID" value="KAJ8005879.1"/>
    <property type="molecule type" value="Genomic_DNA"/>
</dbReference>
<comment type="caution">
    <text evidence="1">The sequence shown here is derived from an EMBL/GenBank/DDBJ whole genome shotgun (WGS) entry which is preliminary data.</text>
</comment>